<accession>A0A6A5T1V6</accession>
<keyword evidence="4" id="KW-0719">Serine esterase</keyword>
<sequence>MPKERKPPIILPPTSPPSDSSKSAAFIFVHGLGDEAEGVENMARQFQSAGKLPHMSWVLPNALENHDLATTAWYMPTRLSPYPPSRPELEDDEDEEGIMATVAYLTTLIDDLISQGVLENRIILGGFSQGHAMALLTGLVSKYTGKLGGLVGLSGYLPLSDRIPVLRGESGLPKEHEDDVEVFLARGTGDRLVPKRYHRMCYETLYSLGVKEERVTLKEYEGMGHVMGGAELRDLCAWLESVVPGQTREDEGERKVDSCSQAKVG</sequence>
<dbReference type="SUPFAM" id="SSF53474">
    <property type="entry name" value="alpha/beta-Hydrolases"/>
    <property type="match status" value="1"/>
</dbReference>
<dbReference type="PANTHER" id="PTHR10655:SF17">
    <property type="entry name" value="LYSOPHOSPHOLIPASE-LIKE PROTEIN 1"/>
    <property type="match status" value="1"/>
</dbReference>
<feature type="region of interest" description="Disordered" evidence="10">
    <location>
        <begin position="1"/>
        <end position="22"/>
    </location>
</feature>
<dbReference type="OrthoDB" id="2418081at2759"/>
<dbReference type="GO" id="GO:0005737">
    <property type="term" value="C:cytoplasm"/>
    <property type="evidence" value="ECO:0007669"/>
    <property type="project" value="TreeGrafter"/>
</dbReference>
<protein>
    <recommendedName>
        <fullName evidence="3">Acyl-protein thioesterase 1</fullName>
        <ecNumber evidence="2">3.1.2.22</ecNumber>
    </recommendedName>
    <alternativeName>
        <fullName evidence="8">Palmitoyl-protein hydrolase</fullName>
    </alternativeName>
</protein>
<evidence type="ECO:0000259" key="11">
    <source>
        <dbReference type="Pfam" id="PF02230"/>
    </source>
</evidence>
<dbReference type="InterPro" id="IPR029058">
    <property type="entry name" value="AB_hydrolase_fold"/>
</dbReference>
<proteinExistence type="inferred from homology"/>
<gene>
    <name evidence="12" type="ORF">EJ02DRAFT_393599</name>
</gene>
<keyword evidence="13" id="KW-1185">Reference proteome</keyword>
<dbReference type="Proteomes" id="UP000800038">
    <property type="component" value="Unassembled WGS sequence"/>
</dbReference>
<dbReference type="GO" id="GO:0052689">
    <property type="term" value="F:carboxylic ester hydrolase activity"/>
    <property type="evidence" value="ECO:0007669"/>
    <property type="project" value="UniProtKB-KW"/>
</dbReference>
<comment type="similarity">
    <text evidence="1">Belongs to the AB hydrolase superfamily. AB hydrolase 2 family.</text>
</comment>
<organism evidence="12 13">
    <name type="scientific">Clathrospora elynae</name>
    <dbReference type="NCBI Taxonomy" id="706981"/>
    <lineage>
        <taxon>Eukaryota</taxon>
        <taxon>Fungi</taxon>
        <taxon>Dikarya</taxon>
        <taxon>Ascomycota</taxon>
        <taxon>Pezizomycotina</taxon>
        <taxon>Dothideomycetes</taxon>
        <taxon>Pleosporomycetidae</taxon>
        <taxon>Pleosporales</taxon>
        <taxon>Diademaceae</taxon>
        <taxon>Clathrospora</taxon>
    </lineage>
</organism>
<evidence type="ECO:0000256" key="8">
    <source>
        <dbReference type="ARBA" id="ARBA00031195"/>
    </source>
</evidence>
<evidence type="ECO:0000313" key="12">
    <source>
        <dbReference type="EMBL" id="KAF1946611.1"/>
    </source>
</evidence>
<dbReference type="EC" id="3.1.2.22" evidence="2"/>
<dbReference type="GO" id="GO:0008474">
    <property type="term" value="F:palmitoyl-(protein) hydrolase activity"/>
    <property type="evidence" value="ECO:0007669"/>
    <property type="project" value="UniProtKB-EC"/>
</dbReference>
<keyword evidence="5 12" id="KW-0378">Hydrolase</keyword>
<evidence type="ECO:0000313" key="13">
    <source>
        <dbReference type="Proteomes" id="UP000800038"/>
    </source>
</evidence>
<name>A0A6A5T1V6_9PLEO</name>
<evidence type="ECO:0000256" key="10">
    <source>
        <dbReference type="SAM" id="MobiDB-lite"/>
    </source>
</evidence>
<dbReference type="EMBL" id="ML976002">
    <property type="protein sequence ID" value="KAF1946611.1"/>
    <property type="molecule type" value="Genomic_DNA"/>
</dbReference>
<dbReference type="InterPro" id="IPR003140">
    <property type="entry name" value="PLipase/COase/thioEstase"/>
</dbReference>
<evidence type="ECO:0000256" key="3">
    <source>
        <dbReference type="ARBA" id="ARBA00014923"/>
    </source>
</evidence>
<dbReference type="Gene3D" id="3.40.50.1820">
    <property type="entry name" value="alpha/beta hydrolase"/>
    <property type="match status" value="1"/>
</dbReference>
<evidence type="ECO:0000256" key="7">
    <source>
        <dbReference type="ARBA" id="ARBA00029392"/>
    </source>
</evidence>
<dbReference type="Pfam" id="PF02230">
    <property type="entry name" value="Abhydrolase_2"/>
    <property type="match status" value="1"/>
</dbReference>
<keyword evidence="6" id="KW-0276">Fatty acid metabolism</keyword>
<evidence type="ECO:0000256" key="4">
    <source>
        <dbReference type="ARBA" id="ARBA00022487"/>
    </source>
</evidence>
<feature type="domain" description="Phospholipase/carboxylesterase/thioesterase" evidence="11">
    <location>
        <begin position="19"/>
        <end position="240"/>
    </location>
</feature>
<evidence type="ECO:0000256" key="6">
    <source>
        <dbReference type="ARBA" id="ARBA00022832"/>
    </source>
</evidence>
<reference evidence="12" key="1">
    <citation type="journal article" date="2020" name="Stud. Mycol.">
        <title>101 Dothideomycetes genomes: a test case for predicting lifestyles and emergence of pathogens.</title>
        <authorList>
            <person name="Haridas S."/>
            <person name="Albert R."/>
            <person name="Binder M."/>
            <person name="Bloem J."/>
            <person name="Labutti K."/>
            <person name="Salamov A."/>
            <person name="Andreopoulos B."/>
            <person name="Baker S."/>
            <person name="Barry K."/>
            <person name="Bills G."/>
            <person name="Bluhm B."/>
            <person name="Cannon C."/>
            <person name="Castanera R."/>
            <person name="Culley D."/>
            <person name="Daum C."/>
            <person name="Ezra D."/>
            <person name="Gonzalez J."/>
            <person name="Henrissat B."/>
            <person name="Kuo A."/>
            <person name="Liang C."/>
            <person name="Lipzen A."/>
            <person name="Lutzoni F."/>
            <person name="Magnuson J."/>
            <person name="Mondo S."/>
            <person name="Nolan M."/>
            <person name="Ohm R."/>
            <person name="Pangilinan J."/>
            <person name="Park H.-J."/>
            <person name="Ramirez L."/>
            <person name="Alfaro M."/>
            <person name="Sun H."/>
            <person name="Tritt A."/>
            <person name="Yoshinaga Y."/>
            <person name="Zwiers L.-H."/>
            <person name="Turgeon B."/>
            <person name="Goodwin S."/>
            <person name="Spatafora J."/>
            <person name="Crous P."/>
            <person name="Grigoriev I."/>
        </authorList>
    </citation>
    <scope>NUCLEOTIDE SEQUENCE</scope>
    <source>
        <strain evidence="12">CBS 161.51</strain>
    </source>
</reference>
<comment type="catalytic activity">
    <reaction evidence="9">
        <text>S-hexadecanoyl-L-cysteinyl-[protein] + H2O = L-cysteinyl-[protein] + hexadecanoate + H(+)</text>
        <dbReference type="Rhea" id="RHEA:19233"/>
        <dbReference type="Rhea" id="RHEA-COMP:10131"/>
        <dbReference type="Rhea" id="RHEA-COMP:11032"/>
        <dbReference type="ChEBI" id="CHEBI:7896"/>
        <dbReference type="ChEBI" id="CHEBI:15377"/>
        <dbReference type="ChEBI" id="CHEBI:15378"/>
        <dbReference type="ChEBI" id="CHEBI:29950"/>
        <dbReference type="ChEBI" id="CHEBI:74151"/>
        <dbReference type="EC" id="3.1.2.22"/>
    </reaction>
</comment>
<comment type="function">
    <text evidence="7">Hydrolyzes fatty acids from S-acylated cysteine residues in proteins with a strong preference for palmitoylated G-alpha proteins over other acyl substrates. Mediates the deacylation of G-alpha proteins such as GPA1 in vivo, but has weak or no activity toward palmitoylated Ras proteins. Has weak lysophospholipase activity in vitro; however such activity may not exist in vivo.</text>
</comment>
<evidence type="ECO:0000256" key="9">
    <source>
        <dbReference type="ARBA" id="ARBA00047337"/>
    </source>
</evidence>
<evidence type="ECO:0000256" key="2">
    <source>
        <dbReference type="ARBA" id="ARBA00012423"/>
    </source>
</evidence>
<keyword evidence="6" id="KW-0443">Lipid metabolism</keyword>
<evidence type="ECO:0000256" key="5">
    <source>
        <dbReference type="ARBA" id="ARBA00022801"/>
    </source>
</evidence>
<dbReference type="PANTHER" id="PTHR10655">
    <property type="entry name" value="LYSOPHOSPHOLIPASE-RELATED"/>
    <property type="match status" value="1"/>
</dbReference>
<evidence type="ECO:0000256" key="1">
    <source>
        <dbReference type="ARBA" id="ARBA00006499"/>
    </source>
</evidence>
<dbReference type="GO" id="GO:0006631">
    <property type="term" value="P:fatty acid metabolic process"/>
    <property type="evidence" value="ECO:0007669"/>
    <property type="project" value="UniProtKB-KW"/>
</dbReference>
<dbReference type="InterPro" id="IPR050565">
    <property type="entry name" value="LYPA1-2/EST-like"/>
</dbReference>
<dbReference type="AlphaFoldDB" id="A0A6A5T1V6"/>